<dbReference type="NCBIfam" id="TIGR03500">
    <property type="entry name" value="FliO_TIGR"/>
    <property type="match status" value="1"/>
</dbReference>
<dbReference type="Pfam" id="PF04347">
    <property type="entry name" value="FliO"/>
    <property type="match status" value="1"/>
</dbReference>
<protein>
    <recommendedName>
        <fullName evidence="7">Flagellar protein</fullName>
    </recommendedName>
</protein>
<accession>A0A3P1SQT0</accession>
<evidence type="ECO:0000313" key="9">
    <source>
        <dbReference type="Proteomes" id="UP000267535"/>
    </source>
</evidence>
<dbReference type="GO" id="GO:0005886">
    <property type="term" value="C:plasma membrane"/>
    <property type="evidence" value="ECO:0007669"/>
    <property type="project" value="UniProtKB-SubCell"/>
</dbReference>
<keyword evidence="8" id="KW-0969">Cilium</keyword>
<evidence type="ECO:0000256" key="5">
    <source>
        <dbReference type="ARBA" id="ARBA00023143"/>
    </source>
</evidence>
<keyword evidence="5 7" id="KW-0975">Bacterial flagellum</keyword>
<evidence type="ECO:0000256" key="3">
    <source>
        <dbReference type="ARBA" id="ARBA00022989"/>
    </source>
</evidence>
<gene>
    <name evidence="8" type="primary">fliO</name>
    <name evidence="8" type="ORF">EHS89_10275</name>
</gene>
<dbReference type="Proteomes" id="UP000267535">
    <property type="component" value="Unassembled WGS sequence"/>
</dbReference>
<evidence type="ECO:0000256" key="6">
    <source>
        <dbReference type="ARBA" id="ARBA00037937"/>
    </source>
</evidence>
<dbReference type="GO" id="GO:0009425">
    <property type="term" value="C:bacterial-type flagellum basal body"/>
    <property type="evidence" value="ECO:0007669"/>
    <property type="project" value="UniProtKB-SubCell"/>
</dbReference>
<keyword evidence="8" id="KW-0966">Cell projection</keyword>
<comment type="caution">
    <text evidence="8">The sequence shown here is derived from an EMBL/GenBank/DDBJ whole genome shotgun (WGS) entry which is preliminary data.</text>
</comment>
<comment type="subcellular location">
    <subcellularLocation>
        <location evidence="7">Cell membrane</location>
    </subcellularLocation>
    <subcellularLocation>
        <location evidence="7">Bacterial flagellum basal body</location>
    </subcellularLocation>
</comment>
<dbReference type="GO" id="GO:0044781">
    <property type="term" value="P:bacterial-type flagellum organization"/>
    <property type="evidence" value="ECO:0007669"/>
    <property type="project" value="UniProtKB-UniRule"/>
</dbReference>
<keyword evidence="9" id="KW-1185">Reference proteome</keyword>
<evidence type="ECO:0000256" key="7">
    <source>
        <dbReference type="RuleBase" id="RU362064"/>
    </source>
</evidence>
<evidence type="ECO:0000256" key="2">
    <source>
        <dbReference type="ARBA" id="ARBA00022692"/>
    </source>
</evidence>
<dbReference type="AlphaFoldDB" id="A0A3P1SQT0"/>
<reference evidence="8 9" key="1">
    <citation type="submission" date="2018-11" db="EMBL/GenBank/DDBJ databases">
        <title>The draft genome sequence of Amphritea balenae JAMM 1525T.</title>
        <authorList>
            <person name="Fang Z."/>
            <person name="Zhang Y."/>
            <person name="Han X."/>
        </authorList>
    </citation>
    <scope>NUCLEOTIDE SEQUENCE [LARGE SCALE GENOMIC DNA]</scope>
    <source>
        <strain evidence="8 9">JAMM 1525</strain>
    </source>
</reference>
<keyword evidence="3 7" id="KW-1133">Transmembrane helix</keyword>
<dbReference type="OrthoDB" id="5741235at2"/>
<keyword evidence="2 7" id="KW-0812">Transmembrane</keyword>
<dbReference type="PANTHER" id="PTHR38766:SF1">
    <property type="entry name" value="FLAGELLAR PROTEIN FLIO"/>
    <property type="match status" value="1"/>
</dbReference>
<dbReference type="InterPro" id="IPR052205">
    <property type="entry name" value="FliO/MopB"/>
</dbReference>
<evidence type="ECO:0000256" key="4">
    <source>
        <dbReference type="ARBA" id="ARBA00023136"/>
    </source>
</evidence>
<dbReference type="InterPro" id="IPR022781">
    <property type="entry name" value="Flagellar_biosynth_FliO"/>
</dbReference>
<dbReference type="EMBL" id="RQXV01000005">
    <property type="protein sequence ID" value="RRC99419.1"/>
    <property type="molecule type" value="Genomic_DNA"/>
</dbReference>
<proteinExistence type="inferred from homology"/>
<keyword evidence="4 7" id="KW-0472">Membrane</keyword>
<evidence type="ECO:0000313" key="8">
    <source>
        <dbReference type="EMBL" id="RRC99419.1"/>
    </source>
</evidence>
<feature type="transmembrane region" description="Helical" evidence="7">
    <location>
        <begin position="35"/>
        <end position="57"/>
    </location>
</feature>
<sequence length="137" mass="14123">MAALSGLASTQAFATVASGAVAARPLPVNPVSGGSVMQMLAGLILVVALIFFLAWALKRFTGLPGQHNSMRVVASLSLSARERLVLVQAGEQQLLLGVAPGRVNLIEKYEQPLIESGAAAGDFAAKLQQALSNKGAK</sequence>
<name>A0A3P1SQT0_9GAMM</name>
<keyword evidence="1 7" id="KW-1003">Cell membrane</keyword>
<evidence type="ECO:0000256" key="1">
    <source>
        <dbReference type="ARBA" id="ARBA00022475"/>
    </source>
</evidence>
<comment type="similarity">
    <text evidence="6 7">Belongs to the FliO/MopB family.</text>
</comment>
<keyword evidence="8" id="KW-0282">Flagellum</keyword>
<dbReference type="PANTHER" id="PTHR38766">
    <property type="entry name" value="FLAGELLAR PROTEIN FLIO"/>
    <property type="match status" value="1"/>
</dbReference>
<organism evidence="8 9">
    <name type="scientific">Amphritea balenae</name>
    <dbReference type="NCBI Taxonomy" id="452629"/>
    <lineage>
        <taxon>Bacteria</taxon>
        <taxon>Pseudomonadati</taxon>
        <taxon>Pseudomonadota</taxon>
        <taxon>Gammaproteobacteria</taxon>
        <taxon>Oceanospirillales</taxon>
        <taxon>Oceanospirillaceae</taxon>
        <taxon>Amphritea</taxon>
    </lineage>
</organism>